<accession>A0A6A5Y7L2</accession>
<dbReference type="GeneID" id="54283031"/>
<dbReference type="AlphaFoldDB" id="A0A6A5Y7L2"/>
<name>A0A6A5Y7L2_9PLEO</name>
<dbReference type="RefSeq" id="XP_033389625.1">
    <property type="nucleotide sequence ID" value="XM_033525634.1"/>
</dbReference>
<dbReference type="Proteomes" id="UP000799778">
    <property type="component" value="Unassembled WGS sequence"/>
</dbReference>
<sequence>MVNKPAFNFITLSHPDDLKDKDTQKNIRRLAMAEVGRSRRKPKTARAKNEIALQWRKEDHPLPPGDFDRLGSGTIDPFTQFPIELDDTARALVMFIFQQNSTHSSLLRGSWWPVGLYDAATFNSVLSNSQVFLGMQQTGQSYATEDSVESLAYYSNAVQIVMRKLDDPKTHTSKELLGAVGSFVCHNHIIGAFDHWAQHRQALLTILDLSGGVESIKNEDLRITMSWCELGGAFALDIPTMIPMPSKWLADSKSPPGSPRPLSAISLLWKRQFPMKQDWITIFDDISQLISRDRALTDKQIEAATASGAWTEPTVIRLLAIRPLHLGICPASIIEEICRLGTLLFIAPIWRAMGASPVWTFTFTRKLLYLLNSYVIDWQDVKPLLIWSVYFAAIETNDGTERAQFCSMLAVLITRLRIPTWETLMEVVKNVLWMDKIFIDSDHNIRKEVMSHVEKIHTNESDPTSVGF</sequence>
<organism evidence="1 2">
    <name type="scientific">Aaosphaeria arxii CBS 175.79</name>
    <dbReference type="NCBI Taxonomy" id="1450172"/>
    <lineage>
        <taxon>Eukaryota</taxon>
        <taxon>Fungi</taxon>
        <taxon>Dikarya</taxon>
        <taxon>Ascomycota</taxon>
        <taxon>Pezizomycotina</taxon>
        <taxon>Dothideomycetes</taxon>
        <taxon>Pleosporomycetidae</taxon>
        <taxon>Pleosporales</taxon>
        <taxon>Pleosporales incertae sedis</taxon>
        <taxon>Aaosphaeria</taxon>
    </lineage>
</organism>
<dbReference type="EMBL" id="ML978066">
    <property type="protein sequence ID" value="KAF2021286.1"/>
    <property type="molecule type" value="Genomic_DNA"/>
</dbReference>
<proteinExistence type="predicted"/>
<evidence type="ECO:0000313" key="1">
    <source>
        <dbReference type="EMBL" id="KAF2021286.1"/>
    </source>
</evidence>
<keyword evidence="2" id="KW-1185">Reference proteome</keyword>
<gene>
    <name evidence="1" type="ORF">BU24DRAFT_404313</name>
</gene>
<dbReference type="PANTHER" id="PTHR37540">
    <property type="entry name" value="TRANSCRIPTION FACTOR (ACR-2), PUTATIVE-RELATED-RELATED"/>
    <property type="match status" value="1"/>
</dbReference>
<reference evidence="1" key="1">
    <citation type="journal article" date="2020" name="Stud. Mycol.">
        <title>101 Dothideomycetes genomes: a test case for predicting lifestyles and emergence of pathogens.</title>
        <authorList>
            <person name="Haridas S."/>
            <person name="Albert R."/>
            <person name="Binder M."/>
            <person name="Bloem J."/>
            <person name="Labutti K."/>
            <person name="Salamov A."/>
            <person name="Andreopoulos B."/>
            <person name="Baker S."/>
            <person name="Barry K."/>
            <person name="Bills G."/>
            <person name="Bluhm B."/>
            <person name="Cannon C."/>
            <person name="Castanera R."/>
            <person name="Culley D."/>
            <person name="Daum C."/>
            <person name="Ezra D."/>
            <person name="Gonzalez J."/>
            <person name="Henrissat B."/>
            <person name="Kuo A."/>
            <person name="Liang C."/>
            <person name="Lipzen A."/>
            <person name="Lutzoni F."/>
            <person name="Magnuson J."/>
            <person name="Mondo S."/>
            <person name="Nolan M."/>
            <person name="Ohm R."/>
            <person name="Pangilinan J."/>
            <person name="Park H.-J."/>
            <person name="Ramirez L."/>
            <person name="Alfaro M."/>
            <person name="Sun H."/>
            <person name="Tritt A."/>
            <person name="Yoshinaga Y."/>
            <person name="Zwiers L.-H."/>
            <person name="Turgeon B."/>
            <person name="Goodwin S."/>
            <person name="Spatafora J."/>
            <person name="Crous P."/>
            <person name="Grigoriev I."/>
        </authorList>
    </citation>
    <scope>NUCLEOTIDE SEQUENCE</scope>
    <source>
        <strain evidence="1">CBS 175.79</strain>
    </source>
</reference>
<dbReference type="OrthoDB" id="4159781at2759"/>
<dbReference type="PANTHER" id="PTHR37540:SF5">
    <property type="entry name" value="TRANSCRIPTION FACTOR DOMAIN-CONTAINING PROTEIN"/>
    <property type="match status" value="1"/>
</dbReference>
<evidence type="ECO:0000313" key="2">
    <source>
        <dbReference type="Proteomes" id="UP000799778"/>
    </source>
</evidence>
<protein>
    <submittedName>
        <fullName evidence="1">Uncharacterized protein</fullName>
    </submittedName>
</protein>